<protein>
    <recommendedName>
        <fullName evidence="5 6">o-succinylbenzoate synthase</fullName>
        <ecNumber evidence="5 6">4.2.1.113</ecNumber>
    </recommendedName>
</protein>
<name>A0A917W144_9BACL</name>
<keyword evidence="9" id="KW-1185">Reference proteome</keyword>
<sequence length="368" mass="41585">MKIDSITLRLISSPLKTPFITHLETVTKREAIIIEVKDREGRIGYGEADPFSSPWYTEETIATCWLMLRDYLIPITLQKEFSEPQELDSRWSGIRRNNMAKSGLSQAIWDLYAKEKNVYIGRLFGAVRKKVAAGAVIAARNSEEAVRQIEHYSASGYQRYKIKISRATDVALISLIRSRFPDISLMADANSAYSLQDLEHLKELDAFKLQMIEQPFSYNDLAEHAILQNQIKTPICLDESICSINDARSALKLRSCKVVNLKMARVGGWTEAIKIHSLCLKEQVPLWCGGMIEFGVAKAHNIALSALKGFTLPGDLFASSRYWPHDIIEPEINVENGFIHVPNGAGIGFKINQKQLELMTLNHIMFKK</sequence>
<evidence type="ECO:0000313" key="9">
    <source>
        <dbReference type="Proteomes" id="UP000654670"/>
    </source>
</evidence>
<dbReference type="SMART" id="SM00922">
    <property type="entry name" value="MR_MLE"/>
    <property type="match status" value="1"/>
</dbReference>
<dbReference type="GO" id="GO:0043748">
    <property type="term" value="F:O-succinylbenzoate synthase activity"/>
    <property type="evidence" value="ECO:0007669"/>
    <property type="project" value="UniProtKB-EC"/>
</dbReference>
<dbReference type="Pfam" id="PF13378">
    <property type="entry name" value="MR_MLE_C"/>
    <property type="match status" value="1"/>
</dbReference>
<dbReference type="GO" id="GO:0016854">
    <property type="term" value="F:racemase and epimerase activity"/>
    <property type="evidence" value="ECO:0007669"/>
    <property type="project" value="UniProtKB-ARBA"/>
</dbReference>
<keyword evidence="2" id="KW-0479">Metal-binding</keyword>
<dbReference type="SFLD" id="SFLDS00001">
    <property type="entry name" value="Enolase"/>
    <property type="match status" value="1"/>
</dbReference>
<reference evidence="8" key="1">
    <citation type="journal article" date="2014" name="Int. J. Syst. Evol. Microbiol.">
        <title>Complete genome sequence of Corynebacterium casei LMG S-19264T (=DSM 44701T), isolated from a smear-ripened cheese.</title>
        <authorList>
            <consortium name="US DOE Joint Genome Institute (JGI-PGF)"/>
            <person name="Walter F."/>
            <person name="Albersmeier A."/>
            <person name="Kalinowski J."/>
            <person name="Ruckert C."/>
        </authorList>
    </citation>
    <scope>NUCLEOTIDE SEQUENCE</scope>
    <source>
        <strain evidence="8">JCM 15325</strain>
    </source>
</reference>
<dbReference type="SUPFAM" id="SSF51604">
    <property type="entry name" value="Enolase C-terminal domain-like"/>
    <property type="match status" value="1"/>
</dbReference>
<dbReference type="InterPro" id="IPR029065">
    <property type="entry name" value="Enolase_C-like"/>
</dbReference>
<accession>A0A917W144</accession>
<feature type="domain" description="Mandelate racemase/muconate lactonizing enzyme C-terminal" evidence="7">
    <location>
        <begin position="142"/>
        <end position="234"/>
    </location>
</feature>
<evidence type="ECO:0000256" key="5">
    <source>
        <dbReference type="ARBA" id="ARBA00029491"/>
    </source>
</evidence>
<dbReference type="Pfam" id="PF02746">
    <property type="entry name" value="MR_MLE_N"/>
    <property type="match status" value="1"/>
</dbReference>
<dbReference type="GO" id="GO:0009234">
    <property type="term" value="P:menaquinone biosynthetic process"/>
    <property type="evidence" value="ECO:0007669"/>
    <property type="project" value="UniProtKB-UniRule"/>
</dbReference>
<dbReference type="InterPro" id="IPR036849">
    <property type="entry name" value="Enolase-like_C_sf"/>
</dbReference>
<gene>
    <name evidence="8" type="primary">menC</name>
    <name evidence="8" type="ORF">GCM10007968_10940</name>
</gene>
<evidence type="ECO:0000256" key="1">
    <source>
        <dbReference type="ARBA" id="ARBA00001968"/>
    </source>
</evidence>
<dbReference type="CDD" id="cd03317">
    <property type="entry name" value="NAAAR"/>
    <property type="match status" value="1"/>
</dbReference>
<evidence type="ECO:0000256" key="6">
    <source>
        <dbReference type="NCBIfam" id="TIGR01928"/>
    </source>
</evidence>
<evidence type="ECO:0000256" key="4">
    <source>
        <dbReference type="ARBA" id="ARBA00023239"/>
    </source>
</evidence>
<comment type="caution">
    <text evidence="8">The sequence shown here is derived from an EMBL/GenBank/DDBJ whole genome shotgun (WGS) entry which is preliminary data.</text>
</comment>
<dbReference type="InterPro" id="IPR029017">
    <property type="entry name" value="Enolase-like_N"/>
</dbReference>
<dbReference type="Gene3D" id="3.30.390.10">
    <property type="entry name" value="Enolase-like, N-terminal domain"/>
    <property type="match status" value="1"/>
</dbReference>
<dbReference type="SFLD" id="SFLDG00180">
    <property type="entry name" value="muconate_cycloisomerase"/>
    <property type="match status" value="1"/>
</dbReference>
<dbReference type="RefSeq" id="WP_188802065.1">
    <property type="nucleotide sequence ID" value="NZ_BMOK01000003.1"/>
</dbReference>
<dbReference type="Proteomes" id="UP000654670">
    <property type="component" value="Unassembled WGS sequence"/>
</dbReference>
<dbReference type="InterPro" id="IPR013341">
    <property type="entry name" value="Mandelate_racemase_N_dom"/>
</dbReference>
<dbReference type="EMBL" id="BMOK01000003">
    <property type="protein sequence ID" value="GGL48561.1"/>
    <property type="molecule type" value="Genomic_DNA"/>
</dbReference>
<dbReference type="InterPro" id="IPR010197">
    <property type="entry name" value="OSBS/NAAAR"/>
</dbReference>
<evidence type="ECO:0000259" key="7">
    <source>
        <dbReference type="SMART" id="SM00922"/>
    </source>
</evidence>
<dbReference type="EC" id="4.2.1.113" evidence="5 6"/>
<dbReference type="NCBIfam" id="TIGR01928">
    <property type="entry name" value="menC_lowGC_arch"/>
    <property type="match status" value="1"/>
</dbReference>
<reference evidence="8" key="2">
    <citation type="submission" date="2020-09" db="EMBL/GenBank/DDBJ databases">
        <authorList>
            <person name="Sun Q."/>
            <person name="Ohkuma M."/>
        </authorList>
    </citation>
    <scope>NUCLEOTIDE SEQUENCE</scope>
    <source>
        <strain evidence="8">JCM 15325</strain>
    </source>
</reference>
<organism evidence="8 9">
    <name type="scientific">Sporolactobacillus putidus</name>
    <dbReference type="NCBI Taxonomy" id="492735"/>
    <lineage>
        <taxon>Bacteria</taxon>
        <taxon>Bacillati</taxon>
        <taxon>Bacillota</taxon>
        <taxon>Bacilli</taxon>
        <taxon>Bacillales</taxon>
        <taxon>Sporolactobacillaceae</taxon>
        <taxon>Sporolactobacillus</taxon>
    </lineage>
</organism>
<dbReference type="PANTHER" id="PTHR48073:SF5">
    <property type="entry name" value="O-SUCCINYLBENZOATE SYNTHASE"/>
    <property type="match status" value="1"/>
</dbReference>
<keyword evidence="4" id="KW-0456">Lyase</keyword>
<evidence type="ECO:0000256" key="3">
    <source>
        <dbReference type="ARBA" id="ARBA00022842"/>
    </source>
</evidence>
<dbReference type="InterPro" id="IPR013342">
    <property type="entry name" value="Mandelate_racemase_C"/>
</dbReference>
<evidence type="ECO:0000256" key="2">
    <source>
        <dbReference type="ARBA" id="ARBA00022723"/>
    </source>
</evidence>
<dbReference type="PANTHER" id="PTHR48073">
    <property type="entry name" value="O-SUCCINYLBENZOATE SYNTHASE-RELATED"/>
    <property type="match status" value="1"/>
</dbReference>
<proteinExistence type="predicted"/>
<dbReference type="GO" id="GO:0046872">
    <property type="term" value="F:metal ion binding"/>
    <property type="evidence" value="ECO:0007669"/>
    <property type="project" value="UniProtKB-KW"/>
</dbReference>
<dbReference type="SUPFAM" id="SSF54826">
    <property type="entry name" value="Enolase N-terminal domain-like"/>
    <property type="match status" value="1"/>
</dbReference>
<comment type="cofactor">
    <cofactor evidence="1">
        <name>a divalent metal cation</name>
        <dbReference type="ChEBI" id="CHEBI:60240"/>
    </cofactor>
</comment>
<dbReference type="SFLD" id="SFLDF00009">
    <property type="entry name" value="o-succinylbenzoate_synthase"/>
    <property type="match status" value="1"/>
</dbReference>
<dbReference type="Gene3D" id="3.20.20.120">
    <property type="entry name" value="Enolase-like C-terminal domain"/>
    <property type="match status" value="1"/>
</dbReference>
<dbReference type="AlphaFoldDB" id="A0A917W144"/>
<keyword evidence="3" id="KW-0460">Magnesium</keyword>
<evidence type="ECO:0000313" key="8">
    <source>
        <dbReference type="EMBL" id="GGL48561.1"/>
    </source>
</evidence>